<dbReference type="InterPro" id="IPR015590">
    <property type="entry name" value="Aldehyde_DH_dom"/>
</dbReference>
<dbReference type="Proteomes" id="UP000503540">
    <property type="component" value="Chromosome"/>
</dbReference>
<organism evidence="7 8">
    <name type="scientific">Nocardia arthritidis</name>
    <dbReference type="NCBI Taxonomy" id="228602"/>
    <lineage>
        <taxon>Bacteria</taxon>
        <taxon>Bacillati</taxon>
        <taxon>Actinomycetota</taxon>
        <taxon>Actinomycetes</taxon>
        <taxon>Mycobacteriales</taxon>
        <taxon>Nocardiaceae</taxon>
        <taxon>Nocardia</taxon>
    </lineage>
</organism>
<dbReference type="AlphaFoldDB" id="A0A6G9YMV3"/>
<dbReference type="Gene3D" id="3.40.309.10">
    <property type="entry name" value="Aldehyde Dehydrogenase, Chain A, domain 2"/>
    <property type="match status" value="1"/>
</dbReference>
<dbReference type="InterPro" id="IPR016162">
    <property type="entry name" value="Ald_DH_N"/>
</dbReference>
<dbReference type="GO" id="GO:0016620">
    <property type="term" value="F:oxidoreductase activity, acting on the aldehyde or oxo group of donors, NAD or NADP as acceptor"/>
    <property type="evidence" value="ECO:0007669"/>
    <property type="project" value="InterPro"/>
</dbReference>
<protein>
    <submittedName>
        <fullName evidence="7">Aldehyde dehydrogenase family protein</fullName>
    </submittedName>
</protein>
<dbReference type="PANTHER" id="PTHR42986:SF1">
    <property type="entry name" value="BENZALDEHYDE DEHYDROGENASE YFMT"/>
    <property type="match status" value="1"/>
</dbReference>
<dbReference type="PROSITE" id="PS00687">
    <property type="entry name" value="ALDEHYDE_DEHYDR_GLU"/>
    <property type="match status" value="1"/>
</dbReference>
<dbReference type="PANTHER" id="PTHR42986">
    <property type="entry name" value="BENZALDEHYDE DEHYDROGENASE YFMT"/>
    <property type="match status" value="1"/>
</dbReference>
<dbReference type="InterPro" id="IPR029510">
    <property type="entry name" value="Ald_DH_CS_GLU"/>
</dbReference>
<keyword evidence="2 5" id="KW-0560">Oxidoreductase</keyword>
<dbReference type="SUPFAM" id="SSF53720">
    <property type="entry name" value="ALDH-like"/>
    <property type="match status" value="1"/>
</dbReference>
<feature type="domain" description="Aldehyde dehydrogenase" evidence="6">
    <location>
        <begin position="18"/>
        <end position="476"/>
    </location>
</feature>
<accession>A0A6G9YMV3</accession>
<dbReference type="FunFam" id="3.40.309.10:FF:000009">
    <property type="entry name" value="Aldehyde dehydrogenase A"/>
    <property type="match status" value="1"/>
</dbReference>
<evidence type="ECO:0000256" key="1">
    <source>
        <dbReference type="ARBA" id="ARBA00009986"/>
    </source>
</evidence>
<evidence type="ECO:0000313" key="8">
    <source>
        <dbReference type="Proteomes" id="UP000503540"/>
    </source>
</evidence>
<evidence type="ECO:0000259" key="6">
    <source>
        <dbReference type="Pfam" id="PF00171"/>
    </source>
</evidence>
<dbReference type="Pfam" id="PF00171">
    <property type="entry name" value="Aldedh"/>
    <property type="match status" value="1"/>
</dbReference>
<keyword evidence="8" id="KW-1185">Reference proteome</keyword>
<reference evidence="7 8" key="1">
    <citation type="journal article" date="2019" name="ACS Chem. Biol.">
        <title>Identification and Mobilization of a Cryptic Antibiotic Biosynthesis Gene Locus from a Human-Pathogenic Nocardia Isolate.</title>
        <authorList>
            <person name="Herisse M."/>
            <person name="Ishida K."/>
            <person name="Porter J.L."/>
            <person name="Howden B."/>
            <person name="Hertweck C."/>
            <person name="Stinear T.P."/>
            <person name="Pidot S.J."/>
        </authorList>
    </citation>
    <scope>NUCLEOTIDE SEQUENCE [LARGE SCALE GENOMIC DNA]</scope>
    <source>
        <strain evidence="7 8">AUSMDU00012717</strain>
    </source>
</reference>
<evidence type="ECO:0000256" key="5">
    <source>
        <dbReference type="RuleBase" id="RU003345"/>
    </source>
</evidence>
<name>A0A6G9YMV3_9NOCA</name>
<proteinExistence type="inferred from homology"/>
<sequence length="487" mass="52392">MAMYEYESLNKQFIDGEWVSGTGTTVLVDTNPYDDTVLTKLQGATTADVDRAYAAAAAAQTAWAATNPFERRLVLENVVREVETHRADIARLITEETGGTVIKTAVEIDLALQMLREAVTLPVRMEGRIMPSPLPDRENLVYREPVGVVSVIGPFNFPFLLALKSVAPALAVGNAVVVKPHEQTPILGGTILAEIFRRAGLPDGVLNVIVADIAELGDSFITHPIPRVISFTGSTTVGAHIGEVAARHFKRSVLELGGNSALIVLEDADLELAVDAAVFSRFTHQGQICLSANRLVVARPVYDRFVEGYLRKVESLPVGDPRDPATIVGPLISDRQADTVESLIEQAIAGNATALVRGVRSGRVLAPTVLAEVTTDMPISREELFGPVALVMAAGDEDDAIRIANATPFGLSGAVHSRDIDRAIRVARRIDSGMVHVNDGTIHDEPNVPFGGEKSSGVGRLNGESSLAEFTTLKWISVNRGRRQFPY</sequence>
<evidence type="ECO:0000256" key="3">
    <source>
        <dbReference type="ARBA" id="ARBA00023027"/>
    </source>
</evidence>
<evidence type="ECO:0000313" key="7">
    <source>
        <dbReference type="EMBL" id="QIS14366.1"/>
    </source>
</evidence>
<dbReference type="InterPro" id="IPR016163">
    <property type="entry name" value="Ald_DH_C"/>
</dbReference>
<gene>
    <name evidence="7" type="ORF">F5544_32645</name>
</gene>
<evidence type="ECO:0000256" key="2">
    <source>
        <dbReference type="ARBA" id="ARBA00023002"/>
    </source>
</evidence>
<dbReference type="InterPro" id="IPR016161">
    <property type="entry name" value="Ald_DH/histidinol_DH"/>
</dbReference>
<dbReference type="Gene3D" id="3.40.605.10">
    <property type="entry name" value="Aldehyde Dehydrogenase, Chain A, domain 1"/>
    <property type="match status" value="1"/>
</dbReference>
<dbReference type="KEGG" id="nah:F5544_32645"/>
<comment type="similarity">
    <text evidence="1 5">Belongs to the aldehyde dehydrogenase family.</text>
</comment>
<evidence type="ECO:0000256" key="4">
    <source>
        <dbReference type="PROSITE-ProRule" id="PRU10007"/>
    </source>
</evidence>
<keyword evidence="3" id="KW-0520">NAD</keyword>
<feature type="active site" evidence="4">
    <location>
        <position position="255"/>
    </location>
</feature>
<dbReference type="FunFam" id="3.40.605.10:FF:000007">
    <property type="entry name" value="NAD/NADP-dependent betaine aldehyde dehydrogenase"/>
    <property type="match status" value="1"/>
</dbReference>
<dbReference type="EMBL" id="CP046172">
    <property type="protein sequence ID" value="QIS14366.1"/>
    <property type="molecule type" value="Genomic_DNA"/>
</dbReference>